<keyword evidence="2" id="KW-0472">Membrane</keyword>
<reference evidence="4 5" key="1">
    <citation type="submission" date="2020-03" db="EMBL/GenBank/DDBJ databases">
        <title>Whole genome shotgun sequence of Phytohabitans flavus NBRC 107702.</title>
        <authorList>
            <person name="Komaki H."/>
            <person name="Tamura T."/>
        </authorList>
    </citation>
    <scope>NUCLEOTIDE SEQUENCE [LARGE SCALE GENOMIC DNA]</scope>
    <source>
        <strain evidence="4 5">NBRC 107702</strain>
    </source>
</reference>
<evidence type="ECO:0000256" key="1">
    <source>
        <dbReference type="SAM" id="MobiDB-lite"/>
    </source>
</evidence>
<dbReference type="EMBL" id="AP022870">
    <property type="protein sequence ID" value="BCB79745.1"/>
    <property type="molecule type" value="Genomic_DNA"/>
</dbReference>
<keyword evidence="2" id="KW-1133">Transmembrane helix</keyword>
<dbReference type="Proteomes" id="UP000502508">
    <property type="component" value="Chromosome"/>
</dbReference>
<reference evidence="4 5" key="2">
    <citation type="submission" date="2020-03" db="EMBL/GenBank/DDBJ databases">
        <authorList>
            <person name="Ichikawa N."/>
            <person name="Kimura A."/>
            <person name="Kitahashi Y."/>
            <person name="Uohara A."/>
        </authorList>
    </citation>
    <scope>NUCLEOTIDE SEQUENCE [LARGE SCALE GENOMIC DNA]</scope>
    <source>
        <strain evidence="4 5">NBRC 107702</strain>
    </source>
</reference>
<proteinExistence type="predicted"/>
<gene>
    <name evidence="4" type="ORF">Pflav_061550</name>
</gene>
<dbReference type="AlphaFoldDB" id="A0A6F8Y0Y8"/>
<keyword evidence="2" id="KW-0812">Transmembrane</keyword>
<evidence type="ECO:0000259" key="3">
    <source>
        <dbReference type="Pfam" id="PF14258"/>
    </source>
</evidence>
<dbReference type="InterPro" id="IPR025646">
    <property type="entry name" value="DUF4350"/>
</dbReference>
<feature type="domain" description="DUF4350" evidence="3">
    <location>
        <begin position="46"/>
        <end position="207"/>
    </location>
</feature>
<organism evidence="4 5">
    <name type="scientific">Phytohabitans flavus</name>
    <dbReference type="NCBI Taxonomy" id="1076124"/>
    <lineage>
        <taxon>Bacteria</taxon>
        <taxon>Bacillati</taxon>
        <taxon>Actinomycetota</taxon>
        <taxon>Actinomycetes</taxon>
        <taxon>Micromonosporales</taxon>
        <taxon>Micromonosporaceae</taxon>
    </lineage>
</organism>
<evidence type="ECO:0000256" key="2">
    <source>
        <dbReference type="SAM" id="Phobius"/>
    </source>
</evidence>
<dbReference type="KEGG" id="pfla:Pflav_061550"/>
<protein>
    <recommendedName>
        <fullName evidence="3">DUF4350 domain-containing protein</fullName>
    </recommendedName>
</protein>
<dbReference type="Pfam" id="PF14258">
    <property type="entry name" value="DUF4350"/>
    <property type="match status" value="1"/>
</dbReference>
<feature type="compositionally biased region" description="Acidic residues" evidence="1">
    <location>
        <begin position="250"/>
        <end position="264"/>
    </location>
</feature>
<accession>A0A6F8Y0Y8</accession>
<sequence length="427" mass="45619">MRRWHRFAIPLGVVALVFAVTGVAYSVNEPDPSDPEFLSPISVDGIGGQRLAQALADRGVRVERETRTPDALVSANQGDATLFVPVPRVVHPDYLAMLRLLPPSTRIVLVDPARQALDDASIPLALVGRRWAARAVAPDCAVDEARAAGPAAALRQRYKGDGVHCYDAGVVRVSWQRADLIVIGASDPFRNDRIGEHGNAALATGLLATRPRVVWLDLHKLEPPPGVVDEPGSSDGVPPSLGEDPRDGEYTEDGGEGTPGEEGDGSGSDSQAGEGSRDSPSASDVDSENPLWNAFPPWFWALLIQLALAAVLLALWRARRLGPPVTEPLPVTVRAAETVHGRGRLYRRAKARGPTADLLRAAARDRLTQLLAPTAGASLVDAAAAAARWDPEQIEGLLDGPTPESDDDLRRLQSDLDALVEAIRRAR</sequence>
<dbReference type="RefSeq" id="WP_173039803.1">
    <property type="nucleotide sequence ID" value="NZ_AP022870.1"/>
</dbReference>
<evidence type="ECO:0000313" key="4">
    <source>
        <dbReference type="EMBL" id="BCB79745.1"/>
    </source>
</evidence>
<evidence type="ECO:0000313" key="5">
    <source>
        <dbReference type="Proteomes" id="UP000502508"/>
    </source>
</evidence>
<name>A0A6F8Y0Y8_9ACTN</name>
<feature type="region of interest" description="Disordered" evidence="1">
    <location>
        <begin position="224"/>
        <end position="288"/>
    </location>
</feature>
<feature type="transmembrane region" description="Helical" evidence="2">
    <location>
        <begin position="298"/>
        <end position="316"/>
    </location>
</feature>
<keyword evidence="5" id="KW-1185">Reference proteome</keyword>